<reference evidence="1 2" key="1">
    <citation type="submission" date="2018-06" db="EMBL/GenBank/DDBJ databases">
        <title>Comparative genomics reveals the genomic features of Rhizophagus irregularis, R. cerebriforme, R. diaphanum and Gigaspora rosea, and their symbiotic lifestyle signature.</title>
        <authorList>
            <person name="Morin E."/>
            <person name="San Clemente H."/>
            <person name="Chen E.C.H."/>
            <person name="De La Providencia I."/>
            <person name="Hainaut M."/>
            <person name="Kuo A."/>
            <person name="Kohler A."/>
            <person name="Murat C."/>
            <person name="Tang N."/>
            <person name="Roy S."/>
            <person name="Loubradou J."/>
            <person name="Henrissat B."/>
            <person name="Grigoriev I.V."/>
            <person name="Corradi N."/>
            <person name="Roux C."/>
            <person name="Martin F.M."/>
        </authorList>
    </citation>
    <scope>NUCLEOTIDE SEQUENCE [LARGE SCALE GENOMIC DNA]</scope>
    <source>
        <strain evidence="1 2">DAOM 194757</strain>
    </source>
</reference>
<dbReference type="AlphaFoldDB" id="A0A397U4X8"/>
<comment type="caution">
    <text evidence="1">The sequence shown here is derived from an EMBL/GenBank/DDBJ whole genome shotgun (WGS) entry which is preliminary data.</text>
</comment>
<gene>
    <name evidence="1" type="ORF">C2G38_2219856</name>
</gene>
<name>A0A397U4X8_9GLOM</name>
<protein>
    <submittedName>
        <fullName evidence="1">Uncharacterized protein</fullName>
    </submittedName>
</protein>
<keyword evidence="2" id="KW-1185">Reference proteome</keyword>
<proteinExistence type="predicted"/>
<dbReference type="Proteomes" id="UP000266673">
    <property type="component" value="Unassembled WGS sequence"/>
</dbReference>
<accession>A0A397U4X8</accession>
<sequence>MKKKNKLAVNYESKEVSKFVQFGANTIKYSFLTSKFDVKMDSAIIYSFQSYKF</sequence>
<evidence type="ECO:0000313" key="2">
    <source>
        <dbReference type="Proteomes" id="UP000266673"/>
    </source>
</evidence>
<dbReference type="EMBL" id="QKWP01001997">
    <property type="protein sequence ID" value="RIB05340.1"/>
    <property type="molecule type" value="Genomic_DNA"/>
</dbReference>
<organism evidence="1 2">
    <name type="scientific">Gigaspora rosea</name>
    <dbReference type="NCBI Taxonomy" id="44941"/>
    <lineage>
        <taxon>Eukaryota</taxon>
        <taxon>Fungi</taxon>
        <taxon>Fungi incertae sedis</taxon>
        <taxon>Mucoromycota</taxon>
        <taxon>Glomeromycotina</taxon>
        <taxon>Glomeromycetes</taxon>
        <taxon>Diversisporales</taxon>
        <taxon>Gigasporaceae</taxon>
        <taxon>Gigaspora</taxon>
    </lineage>
</organism>
<evidence type="ECO:0000313" key="1">
    <source>
        <dbReference type="EMBL" id="RIB05340.1"/>
    </source>
</evidence>